<keyword evidence="3" id="KW-1185">Reference proteome</keyword>
<dbReference type="EnsemblBacteria" id="AAW88295">
    <property type="protein sequence ID" value="AAW88295"/>
    <property type="gene ID" value="VF_B0053"/>
</dbReference>
<geneLocation type="plasmid" evidence="2 3">
    <name>pES100</name>
</geneLocation>
<dbReference type="GeneID" id="54166547"/>
<evidence type="ECO:0000313" key="3">
    <source>
        <dbReference type="Proteomes" id="UP000000537"/>
    </source>
</evidence>
<proteinExistence type="predicted"/>
<accession>Q5DY51</accession>
<evidence type="ECO:0000256" key="1">
    <source>
        <dbReference type="SAM" id="Phobius"/>
    </source>
</evidence>
<feature type="transmembrane region" description="Helical" evidence="1">
    <location>
        <begin position="118"/>
        <end position="141"/>
    </location>
</feature>
<dbReference type="HOGENOM" id="CLU_1453848_0_0_6"/>
<gene>
    <name evidence="2" type="ordered locus">VF_B0053</name>
</gene>
<dbReference type="OrthoDB" id="5918915at2"/>
<dbReference type="Proteomes" id="UP000000537">
    <property type="component" value="Plasmid pES100"/>
</dbReference>
<keyword evidence="2" id="KW-0614">Plasmid</keyword>
<keyword evidence="1" id="KW-0472">Membrane</keyword>
<evidence type="ECO:0000313" key="2">
    <source>
        <dbReference type="EMBL" id="AAW88295.1"/>
    </source>
</evidence>
<dbReference type="PATRIC" id="fig|312309.11.peg.3823"/>
<keyword evidence="1" id="KW-1133">Transmembrane helix</keyword>
<reference evidence="2 3" key="2">
    <citation type="journal article" date="2008" name="BMC Genomics">
        <title>Comparative genomics-based investigation of resequencing targets in Vibrio fischeri: focus on point miscalls and artefactual expansions.</title>
        <authorList>
            <person name="Mandel M.J."/>
            <person name="Stabb E.V."/>
            <person name="Ruby E.G."/>
        </authorList>
    </citation>
    <scope>NUCLEOTIDE SEQUENCE [LARGE SCALE GENOMIC DNA]</scope>
    <source>
        <strain evidence="3">ATCC 700601 / ES114</strain>
    </source>
</reference>
<sequence length="186" mass="20721">MSSEELVLPSKPMTSYQEAYLREIFSEIILLQKKLTEIGNESTMRIGITQNIIDEHLERGSKALDNYTQAANAHFSATKQELKDIADNEVKTSITKSLIDAHHQLLLANPPRIALRSVLMMTLVASIVASTIGLGGGYIAYNTLNKNRLSADEIQYIDKGRLLKQSWPILSPQTKKELEQAALGIR</sequence>
<dbReference type="RefSeq" id="WP_011264013.1">
    <property type="nucleotide sequence ID" value="NC_006842.1"/>
</dbReference>
<dbReference type="eggNOG" id="ENOG5030TGM">
    <property type="taxonomic scope" value="Bacteria"/>
</dbReference>
<dbReference type="EMBL" id="CP000022">
    <property type="protein sequence ID" value="AAW88295.1"/>
    <property type="molecule type" value="Genomic_DNA"/>
</dbReference>
<dbReference type="KEGG" id="vfi:VF_B0053"/>
<reference evidence="2 3" key="1">
    <citation type="journal article" date="2005" name="Proc. Natl. Acad. Sci. U.S.A.">
        <title>Complete genome sequence of Vibrio fischeri: a symbiotic bacterium with pathogenic congeners.</title>
        <authorList>
            <person name="Ruby E.G."/>
            <person name="Urbanowski M."/>
            <person name="Campbell J."/>
            <person name="Dunn A."/>
            <person name="Faini M."/>
            <person name="Gunsalus R."/>
            <person name="Lostroh P."/>
            <person name="Lupp C."/>
            <person name="McCann J."/>
            <person name="Millikan D."/>
            <person name="Schaefer A."/>
            <person name="Stabb E."/>
            <person name="Stevens A."/>
            <person name="Visick K."/>
            <person name="Whistler C."/>
            <person name="Greenberg E.P."/>
        </authorList>
    </citation>
    <scope>NUCLEOTIDE SEQUENCE [LARGE SCALE GENOMIC DNA]</scope>
    <source>
        <strain evidence="3">ATCC 700601 / ES114</strain>
    </source>
</reference>
<name>Q5DY51_ALIF1</name>
<protein>
    <submittedName>
        <fullName evidence="2">Uncharacterized protein</fullName>
    </submittedName>
</protein>
<dbReference type="AlphaFoldDB" id="Q5DY51"/>
<organism evidence="2 3">
    <name type="scientific">Aliivibrio fischeri (strain ATCC 700601 / ES114)</name>
    <name type="common">Vibrio fischeri</name>
    <dbReference type="NCBI Taxonomy" id="312309"/>
    <lineage>
        <taxon>Bacteria</taxon>
        <taxon>Pseudomonadati</taxon>
        <taxon>Pseudomonadota</taxon>
        <taxon>Gammaproteobacteria</taxon>
        <taxon>Vibrionales</taxon>
        <taxon>Vibrionaceae</taxon>
        <taxon>Aliivibrio</taxon>
    </lineage>
</organism>
<keyword evidence="1" id="KW-0812">Transmembrane</keyword>